<reference evidence="2 3" key="1">
    <citation type="submission" date="2019-10" db="EMBL/GenBank/DDBJ databases">
        <title>A novel species.</title>
        <authorList>
            <person name="Gao J."/>
        </authorList>
    </citation>
    <scope>NUCLEOTIDE SEQUENCE [LARGE SCALE GENOMIC DNA]</scope>
    <source>
        <strain evidence="2 3">QMT-28</strain>
    </source>
</reference>
<feature type="domain" description="NADP-dependent oxidoreductase" evidence="1">
    <location>
        <begin position="11"/>
        <end position="321"/>
    </location>
</feature>
<dbReference type="SUPFAM" id="SSF51430">
    <property type="entry name" value="NAD(P)-linked oxidoreductase"/>
    <property type="match status" value="1"/>
</dbReference>
<evidence type="ECO:0000313" key="3">
    <source>
        <dbReference type="Proteomes" id="UP000326179"/>
    </source>
</evidence>
<accession>A0A5Q0L7M2</accession>
<proteinExistence type="predicted"/>
<sequence>MSIKSLLPGSLGFGTAPLGNMFRAIPEEEAAATVEAAWDQGIRYFDTAPFYGAGLSEIRLGDALAHHPRDAFVLSTKVGRVILDEAEDPSARDLGEKGGLFEHGRPNKMVNDYSADATLRSIEDSLKRLRTDRLDIVWVHDVAQDFYGDEWTAVYESARTGAFRVLQRLREEGVIKAWGLGVNRVEPLEITLDLDEPKPDAFLLAGRYTLLDHERALQRLLPAAAAQDVDIVVGGPYSSGILAGGTHFEYQKAPAHIIDKVERIKALAERHGVGVKSAALQFSLAHPATTAAIPGATRPGRIAEDVAALTERIPAGFWADLRAERLVAQDAPVPAAA</sequence>
<protein>
    <submittedName>
        <fullName evidence="2">Aldo/keto reductase</fullName>
    </submittedName>
</protein>
<dbReference type="Proteomes" id="UP000326179">
    <property type="component" value="Chromosome"/>
</dbReference>
<dbReference type="GO" id="GO:0005829">
    <property type="term" value="C:cytosol"/>
    <property type="evidence" value="ECO:0007669"/>
    <property type="project" value="TreeGrafter"/>
</dbReference>
<dbReference type="GO" id="GO:0016491">
    <property type="term" value="F:oxidoreductase activity"/>
    <property type="evidence" value="ECO:0007669"/>
    <property type="project" value="InterPro"/>
</dbReference>
<dbReference type="Pfam" id="PF00248">
    <property type="entry name" value="Aldo_ket_red"/>
    <property type="match status" value="1"/>
</dbReference>
<keyword evidence="3" id="KW-1185">Reference proteome</keyword>
<dbReference type="EMBL" id="CP045643">
    <property type="protein sequence ID" value="QFZ73042.1"/>
    <property type="molecule type" value="Genomic_DNA"/>
</dbReference>
<gene>
    <name evidence="2" type="ORF">GFH48_07010</name>
</gene>
<dbReference type="RefSeq" id="WP_153287408.1">
    <property type="nucleotide sequence ID" value="NZ_CP045643.1"/>
</dbReference>
<name>A0A5Q0L7M2_9ACTN</name>
<dbReference type="InterPro" id="IPR023210">
    <property type="entry name" value="NADP_OxRdtase_dom"/>
</dbReference>
<dbReference type="PANTHER" id="PTHR42686:SF1">
    <property type="entry name" value="GH17980P-RELATED"/>
    <property type="match status" value="1"/>
</dbReference>
<dbReference type="InterPro" id="IPR020471">
    <property type="entry name" value="AKR"/>
</dbReference>
<dbReference type="AlphaFoldDB" id="A0A5Q0L7M2"/>
<dbReference type="Gene3D" id="3.20.20.100">
    <property type="entry name" value="NADP-dependent oxidoreductase domain"/>
    <property type="match status" value="1"/>
</dbReference>
<organism evidence="2 3">
    <name type="scientific">Streptomyces fagopyri</name>
    <dbReference type="NCBI Taxonomy" id="2662397"/>
    <lineage>
        <taxon>Bacteria</taxon>
        <taxon>Bacillati</taxon>
        <taxon>Actinomycetota</taxon>
        <taxon>Actinomycetes</taxon>
        <taxon>Kitasatosporales</taxon>
        <taxon>Streptomycetaceae</taxon>
        <taxon>Streptomyces</taxon>
    </lineage>
</organism>
<evidence type="ECO:0000313" key="2">
    <source>
        <dbReference type="EMBL" id="QFZ73042.1"/>
    </source>
</evidence>
<evidence type="ECO:0000259" key="1">
    <source>
        <dbReference type="Pfam" id="PF00248"/>
    </source>
</evidence>
<dbReference type="InterPro" id="IPR036812">
    <property type="entry name" value="NAD(P)_OxRdtase_dom_sf"/>
</dbReference>
<dbReference type="CDD" id="cd19152">
    <property type="entry name" value="AKR_AKR15A"/>
    <property type="match status" value="1"/>
</dbReference>
<dbReference type="PANTHER" id="PTHR42686">
    <property type="entry name" value="GH17980P-RELATED"/>
    <property type="match status" value="1"/>
</dbReference>
<dbReference type="KEGG" id="sfy:GFH48_07010"/>